<evidence type="ECO:0000256" key="3">
    <source>
        <dbReference type="PROSITE-ProRule" id="PRU01091"/>
    </source>
</evidence>
<gene>
    <name evidence="5" type="ORF">EEB11_17860</name>
</gene>
<dbReference type="Pfam" id="PF00486">
    <property type="entry name" value="Trans_reg_C"/>
    <property type="match status" value="1"/>
</dbReference>
<evidence type="ECO:0000256" key="2">
    <source>
        <dbReference type="PROSITE-ProRule" id="PRU00339"/>
    </source>
</evidence>
<dbReference type="PANTHER" id="PTHR12558:SF33">
    <property type="entry name" value="BLL7664 PROTEIN"/>
    <property type="match status" value="1"/>
</dbReference>
<accession>A0ABY2KKB6</accession>
<dbReference type="InterPro" id="IPR001867">
    <property type="entry name" value="OmpR/PhoB-type_DNA-bd"/>
</dbReference>
<reference evidence="5 6" key="1">
    <citation type="submission" date="2018-11" db="EMBL/GenBank/DDBJ databases">
        <title>Tabrizicola sp. isolated from sediment of alpine lake.</title>
        <authorList>
            <person name="Liu Z."/>
        </authorList>
    </citation>
    <scope>NUCLEOTIDE SEQUENCE [LARGE SCALE GENOMIC DNA]</scope>
    <source>
        <strain evidence="5 6">DRYC-M-16</strain>
    </source>
</reference>
<dbReference type="InterPro" id="IPR011990">
    <property type="entry name" value="TPR-like_helical_dom_sf"/>
</dbReference>
<feature type="DNA-binding region" description="OmpR/PhoB-type" evidence="3">
    <location>
        <begin position="79"/>
        <end position="175"/>
    </location>
</feature>
<comment type="caution">
    <text evidence="5">The sequence shown here is derived from an EMBL/GenBank/DDBJ whole genome shotgun (WGS) entry which is preliminary data.</text>
</comment>
<feature type="repeat" description="TPR" evidence="2">
    <location>
        <begin position="451"/>
        <end position="484"/>
    </location>
</feature>
<dbReference type="Gene3D" id="3.40.50.10070">
    <property type="entry name" value="TolB, N-terminal domain"/>
    <property type="match status" value="1"/>
</dbReference>
<dbReference type="Gene3D" id="1.10.10.10">
    <property type="entry name" value="Winged helix-like DNA-binding domain superfamily/Winged helix DNA-binding domain"/>
    <property type="match status" value="1"/>
</dbReference>
<protein>
    <recommendedName>
        <fullName evidence="4">OmpR/PhoB-type domain-containing protein</fullName>
    </recommendedName>
</protein>
<dbReference type="PROSITE" id="PS50005">
    <property type="entry name" value="TPR"/>
    <property type="match status" value="1"/>
</dbReference>
<dbReference type="Gene3D" id="1.25.40.10">
    <property type="entry name" value="Tetratricopeptide repeat domain"/>
    <property type="match status" value="1"/>
</dbReference>
<evidence type="ECO:0000313" key="5">
    <source>
        <dbReference type="EMBL" id="TGD41619.1"/>
    </source>
</evidence>
<sequence>MDRISRVRDDPAGSDGLLLGLGTCRGFGAHGRLVSRKGSGHDDLDLPAHAPTGKCAFRRDHRQRTRSERISTVKPVLLTQQVSDGSPRAVVILPSERAVRIDGETRQIGARAFDVLAYLHSNTGRVVTKAELLENVWVDLNVEESNLTVQIAALRKLIGARAIATVPGVGYQLTLSAKAPAEPPKALPLPDKPSLAVLPFANLTGDAGKDYLVDGIVADLIAALSRIPVFFVIAASSTFTLKGRSVDLAEVGRQLGVRYLLEGSIQSAGDRLRINTQLVEAETGRMIWSNRFSGTLAEIFELQDAVTVEVAAAIEPNVILAEARRASAKPTTDLSAYDLCLQAMPMAHRLPDFASFVAARTLLERALALDPGYAHAKALICRLTEAARSERWLSLEEAAGCLPLAEEVVVDPCNDAMALAFAGITIAFLGKQQQRGLHILRQAYALNPNSSHVLYASGWVHNYVGDSATAIDHFNRAIRINPLDPMLGQIRSGLGAALLMSGRVKGSVATLEQALVEAPEYTASWLTLAIGYWELGLADEARHFGQKLLARDPSMTISKYIRDLPVTTPEMLGRMECGLRGIGIPE</sequence>
<dbReference type="PANTHER" id="PTHR12558">
    <property type="entry name" value="CELL DIVISION CYCLE 16,23,27"/>
    <property type="match status" value="1"/>
</dbReference>
<dbReference type="Pfam" id="PF13432">
    <property type="entry name" value="TPR_16"/>
    <property type="match status" value="1"/>
</dbReference>
<feature type="domain" description="OmpR/PhoB-type" evidence="4">
    <location>
        <begin position="79"/>
        <end position="175"/>
    </location>
</feature>
<dbReference type="SUPFAM" id="SSF46894">
    <property type="entry name" value="C-terminal effector domain of the bipartite response regulators"/>
    <property type="match status" value="1"/>
</dbReference>
<dbReference type="SUPFAM" id="SSF48452">
    <property type="entry name" value="TPR-like"/>
    <property type="match status" value="1"/>
</dbReference>
<name>A0ABY2KKB6_9RHOB</name>
<dbReference type="SMART" id="SM00028">
    <property type="entry name" value="TPR"/>
    <property type="match status" value="3"/>
</dbReference>
<dbReference type="PROSITE" id="PS51755">
    <property type="entry name" value="OMPR_PHOB"/>
    <property type="match status" value="1"/>
</dbReference>
<dbReference type="Proteomes" id="UP000297741">
    <property type="component" value="Unassembled WGS sequence"/>
</dbReference>
<dbReference type="InterPro" id="IPR016032">
    <property type="entry name" value="Sig_transdc_resp-reg_C-effctor"/>
</dbReference>
<proteinExistence type="predicted"/>
<keyword evidence="6" id="KW-1185">Reference proteome</keyword>
<organism evidence="5 6">
    <name type="scientific">Pseudotabrizicola sediminis</name>
    <dbReference type="NCBI Taxonomy" id="2486418"/>
    <lineage>
        <taxon>Bacteria</taxon>
        <taxon>Pseudomonadati</taxon>
        <taxon>Pseudomonadota</taxon>
        <taxon>Alphaproteobacteria</taxon>
        <taxon>Rhodobacterales</taxon>
        <taxon>Paracoccaceae</taxon>
        <taxon>Pseudotabrizicola</taxon>
    </lineage>
</organism>
<keyword evidence="2" id="KW-0802">TPR repeat</keyword>
<evidence type="ECO:0000313" key="6">
    <source>
        <dbReference type="Proteomes" id="UP000297741"/>
    </source>
</evidence>
<evidence type="ECO:0000259" key="4">
    <source>
        <dbReference type="PROSITE" id="PS51755"/>
    </source>
</evidence>
<dbReference type="CDD" id="cd00383">
    <property type="entry name" value="trans_reg_C"/>
    <property type="match status" value="1"/>
</dbReference>
<dbReference type="SMART" id="SM00862">
    <property type="entry name" value="Trans_reg_C"/>
    <property type="match status" value="1"/>
</dbReference>
<dbReference type="InterPro" id="IPR036388">
    <property type="entry name" value="WH-like_DNA-bd_sf"/>
</dbReference>
<evidence type="ECO:0000256" key="1">
    <source>
        <dbReference type="ARBA" id="ARBA00023125"/>
    </source>
</evidence>
<dbReference type="EMBL" id="RPEM01000018">
    <property type="protein sequence ID" value="TGD41619.1"/>
    <property type="molecule type" value="Genomic_DNA"/>
</dbReference>
<dbReference type="InterPro" id="IPR019734">
    <property type="entry name" value="TPR_rpt"/>
</dbReference>
<keyword evidence="1 3" id="KW-0238">DNA-binding</keyword>